<dbReference type="InterPro" id="IPR039426">
    <property type="entry name" value="TonB-dep_rcpt-like"/>
</dbReference>
<evidence type="ECO:0000256" key="2">
    <source>
        <dbReference type="ARBA" id="ARBA00022448"/>
    </source>
</evidence>
<evidence type="ECO:0000256" key="10">
    <source>
        <dbReference type="PROSITE-ProRule" id="PRU01360"/>
    </source>
</evidence>
<evidence type="ECO:0000256" key="1">
    <source>
        <dbReference type="ARBA" id="ARBA00004571"/>
    </source>
</evidence>
<sequence>MISASLRTGVAIMAVAGAFAMPSTALAQTRSFDVAAQPAAAGVRELARQAGIQVIVAGRDAGGRTTNAVKGSLDTREALDALLSGTGLVVRSFDGRTAVIAADAVASDEGPAGEELVVTGSRVVRDGYQAPTPLTVLGSEEIARSAQINLAEQINRLPALAGSNNPRNTASNISGGFMGISTLNLRNLGATRTLVLFDSQRLPAASLNGLVDANSIPSALVKRVDIVTGGASAAWGSDAVAGVVNFVLDKDFTGVKGEVQGGITTYGDDRNYRVSLSAGTGFADGRGHFLISGENWYSEGIDGMPRDWYRGRKTLFNPAYTATNGQPEYLVRDGVGYTTVAPGAIVTRGPLRGLYFGQGGTPAQLNYGSTVNDPFMVGGDWRYTDFGNGPQDLDPEVSHKSLFSRLSYEAFDGVELFGEFSYVQAKTRTTGTPMFNFGGLIIQRDNAFLPGSVADRMTALGETSLNVGSWNEAIGGIVTETRHDLYRYVIGAEGKSGAFGTDWNWIVRANRNVSDFFNGTTLPIKANYDRAIDAVRTSSGAIVCRSTLTNPGNGCVPLNILGTGVASPAALDYVMGHSYLNATITQDVFSATVRGEPFGTWAGPVSVAFGLEHRREAQQGKSDPLSLVNSYWAGNYKPIHGSYTVNEAFLEVVVPLAADQAWAHALDLNAAVRATDYSSSGYVTTWKVGATWEPVPDLRLRATRSRDIRAGNLAELFQAGQTNTTTLVDPAKNNQSYTVFQTTVGNPVISPERADTLNLGAVFQPRFVPGLSASVDYFDIEVKGAIATLGASTIVNQCYQGNQALCALIDRDAAGFMTEVFLRPINLARQTARGLDFEASYRVPLDTVGLGDGRLSFRVLATRYLESSTDNGINPPTSNLGENTGVPKWRYLGEIALDKGPLSFSVTGRGFSDGVISNAFIECTTSCPASTSLNRTIDNNRVDGAFYVDLSASYAATDAVRFYVAVDNVANKAPAPYAPAGTGIGSAQIGISQTYYDVIGRSFRGGVRFRF</sequence>
<comment type="subcellular location">
    <subcellularLocation>
        <location evidence="1 10">Cell outer membrane</location>
        <topology evidence="1 10">Multi-pass membrane protein</topology>
    </subcellularLocation>
</comment>
<keyword evidence="7 11" id="KW-0798">TonB box</keyword>
<evidence type="ECO:0000256" key="4">
    <source>
        <dbReference type="ARBA" id="ARBA00022496"/>
    </source>
</evidence>
<evidence type="ECO:0000256" key="6">
    <source>
        <dbReference type="ARBA" id="ARBA00023004"/>
    </source>
</evidence>
<feature type="domain" description="Secretin/TonB short N-terminal" evidence="13">
    <location>
        <begin position="52"/>
        <end position="103"/>
    </location>
</feature>
<keyword evidence="3 10" id="KW-1134">Transmembrane beta strand</keyword>
<evidence type="ECO:0000256" key="11">
    <source>
        <dbReference type="RuleBase" id="RU003357"/>
    </source>
</evidence>
<keyword evidence="14" id="KW-0675">Receptor</keyword>
<evidence type="ECO:0000256" key="5">
    <source>
        <dbReference type="ARBA" id="ARBA00022692"/>
    </source>
</evidence>
<dbReference type="Gene3D" id="3.55.50.30">
    <property type="match status" value="1"/>
</dbReference>
<keyword evidence="4" id="KW-0410">Iron transport</keyword>
<evidence type="ECO:0000256" key="9">
    <source>
        <dbReference type="ARBA" id="ARBA00023237"/>
    </source>
</evidence>
<evidence type="ECO:0000259" key="13">
    <source>
        <dbReference type="SMART" id="SM00965"/>
    </source>
</evidence>
<keyword evidence="8 10" id="KW-0472">Membrane</keyword>
<dbReference type="SUPFAM" id="SSF56935">
    <property type="entry name" value="Porins"/>
    <property type="match status" value="1"/>
</dbReference>
<feature type="signal peptide" evidence="12">
    <location>
        <begin position="1"/>
        <end position="27"/>
    </location>
</feature>
<keyword evidence="2 10" id="KW-0813">Transport</keyword>
<evidence type="ECO:0000313" key="14">
    <source>
        <dbReference type="EMBL" id="MEN3749142.1"/>
    </source>
</evidence>
<dbReference type="InterPro" id="IPR000531">
    <property type="entry name" value="Beta-barrel_TonB"/>
</dbReference>
<dbReference type="InterPro" id="IPR012910">
    <property type="entry name" value="Plug_dom"/>
</dbReference>
<evidence type="ECO:0000256" key="3">
    <source>
        <dbReference type="ARBA" id="ARBA00022452"/>
    </source>
</evidence>
<organism evidence="14 15">
    <name type="scientific">Sphingomonas rustica</name>
    <dbReference type="NCBI Taxonomy" id="3103142"/>
    <lineage>
        <taxon>Bacteria</taxon>
        <taxon>Pseudomonadati</taxon>
        <taxon>Pseudomonadota</taxon>
        <taxon>Alphaproteobacteria</taxon>
        <taxon>Sphingomonadales</taxon>
        <taxon>Sphingomonadaceae</taxon>
        <taxon>Sphingomonas</taxon>
    </lineage>
</organism>
<dbReference type="Proteomes" id="UP001427805">
    <property type="component" value="Unassembled WGS sequence"/>
</dbReference>
<dbReference type="EMBL" id="JBDIZK010000012">
    <property type="protein sequence ID" value="MEN3749142.1"/>
    <property type="molecule type" value="Genomic_DNA"/>
</dbReference>
<dbReference type="InterPro" id="IPR036942">
    <property type="entry name" value="Beta-barrel_TonB_sf"/>
</dbReference>
<keyword evidence="6" id="KW-0408">Iron</keyword>
<dbReference type="PANTHER" id="PTHR47234">
    <property type="match status" value="1"/>
</dbReference>
<comment type="caution">
    <text evidence="14">The sequence shown here is derived from an EMBL/GenBank/DDBJ whole genome shotgun (WGS) entry which is preliminary data.</text>
</comment>
<evidence type="ECO:0000256" key="12">
    <source>
        <dbReference type="SAM" id="SignalP"/>
    </source>
</evidence>
<keyword evidence="5 10" id="KW-0812">Transmembrane</keyword>
<reference evidence="14 15" key="1">
    <citation type="submission" date="2024-05" db="EMBL/GenBank/DDBJ databases">
        <title>Sphingomonas sp. HF-S3 16S ribosomal RNA gene Genome sequencing and assembly.</title>
        <authorList>
            <person name="Lee H."/>
        </authorList>
    </citation>
    <scope>NUCLEOTIDE SEQUENCE [LARGE SCALE GENOMIC DNA]</scope>
    <source>
        <strain evidence="14 15">HF-S3</strain>
    </source>
</reference>
<evidence type="ECO:0000256" key="8">
    <source>
        <dbReference type="ARBA" id="ARBA00023136"/>
    </source>
</evidence>
<feature type="chain" id="PRO_5047300298" evidence="12">
    <location>
        <begin position="28"/>
        <end position="1011"/>
    </location>
</feature>
<dbReference type="InterPro" id="IPR011662">
    <property type="entry name" value="Secretin/TonB_short_N"/>
</dbReference>
<dbReference type="Gene3D" id="2.40.170.20">
    <property type="entry name" value="TonB-dependent receptor, beta-barrel domain"/>
    <property type="match status" value="1"/>
</dbReference>
<comment type="similarity">
    <text evidence="10 11">Belongs to the TonB-dependent receptor family.</text>
</comment>
<dbReference type="Pfam" id="PF07660">
    <property type="entry name" value="STN"/>
    <property type="match status" value="1"/>
</dbReference>
<name>A0ABV0BFK1_9SPHN</name>
<dbReference type="RefSeq" id="WP_346248182.1">
    <property type="nucleotide sequence ID" value="NZ_JBDIZK010000012.1"/>
</dbReference>
<keyword evidence="15" id="KW-1185">Reference proteome</keyword>
<dbReference type="Gene3D" id="2.170.130.10">
    <property type="entry name" value="TonB-dependent receptor, plug domain"/>
    <property type="match status" value="1"/>
</dbReference>
<dbReference type="PANTHER" id="PTHR47234:SF3">
    <property type="entry name" value="SECRETIN_TONB SHORT N-TERMINAL DOMAIN-CONTAINING PROTEIN"/>
    <property type="match status" value="1"/>
</dbReference>
<proteinExistence type="inferred from homology"/>
<evidence type="ECO:0000256" key="7">
    <source>
        <dbReference type="ARBA" id="ARBA00023077"/>
    </source>
</evidence>
<dbReference type="Pfam" id="PF07715">
    <property type="entry name" value="Plug"/>
    <property type="match status" value="1"/>
</dbReference>
<dbReference type="InterPro" id="IPR037066">
    <property type="entry name" value="Plug_dom_sf"/>
</dbReference>
<keyword evidence="4" id="KW-0406">Ion transport</keyword>
<evidence type="ECO:0000313" key="15">
    <source>
        <dbReference type="Proteomes" id="UP001427805"/>
    </source>
</evidence>
<dbReference type="SMART" id="SM00965">
    <property type="entry name" value="STN"/>
    <property type="match status" value="1"/>
</dbReference>
<gene>
    <name evidence="14" type="ORF">TPR58_18355</name>
</gene>
<protein>
    <submittedName>
        <fullName evidence="14">TonB-dependent receptor</fullName>
    </submittedName>
</protein>
<keyword evidence="12" id="KW-0732">Signal</keyword>
<keyword evidence="9 10" id="KW-0998">Cell outer membrane</keyword>
<dbReference type="Pfam" id="PF00593">
    <property type="entry name" value="TonB_dep_Rec_b-barrel"/>
    <property type="match status" value="1"/>
</dbReference>
<dbReference type="PROSITE" id="PS52016">
    <property type="entry name" value="TONB_DEPENDENT_REC_3"/>
    <property type="match status" value="1"/>
</dbReference>
<accession>A0ABV0BFK1</accession>